<evidence type="ECO:0000313" key="3">
    <source>
        <dbReference type="Proteomes" id="UP000053611"/>
    </source>
</evidence>
<evidence type="ECO:0000313" key="2">
    <source>
        <dbReference type="EMBL" id="KLT40865.1"/>
    </source>
</evidence>
<dbReference type="Proteomes" id="UP000053611">
    <property type="component" value="Unassembled WGS sequence"/>
</dbReference>
<dbReference type="GeneID" id="28980118"/>
<accession>A0A0J0XIB1</accession>
<organism evidence="2 3">
    <name type="scientific">Cutaneotrichosporon oleaginosum</name>
    <dbReference type="NCBI Taxonomy" id="879819"/>
    <lineage>
        <taxon>Eukaryota</taxon>
        <taxon>Fungi</taxon>
        <taxon>Dikarya</taxon>
        <taxon>Basidiomycota</taxon>
        <taxon>Agaricomycotina</taxon>
        <taxon>Tremellomycetes</taxon>
        <taxon>Trichosporonales</taxon>
        <taxon>Trichosporonaceae</taxon>
        <taxon>Cutaneotrichosporon</taxon>
    </lineage>
</organism>
<proteinExistence type="predicted"/>
<reference evidence="2 3" key="1">
    <citation type="submission" date="2015-03" db="EMBL/GenBank/DDBJ databases">
        <title>Genomics and transcriptomics of the oil-accumulating basidiomycete yeast T. oleaginosus allow insights into substrate utilization and the diverse evolutionary trajectories of mating systems in fungi.</title>
        <authorList>
            <consortium name="DOE Joint Genome Institute"/>
            <person name="Kourist R."/>
            <person name="Kracht O."/>
            <person name="Bracharz F."/>
            <person name="Lipzen A."/>
            <person name="Nolan M."/>
            <person name="Ohm R."/>
            <person name="Grigoriev I."/>
            <person name="Sun S."/>
            <person name="Heitman J."/>
            <person name="Bruck T."/>
            <person name="Nowrousian M."/>
        </authorList>
    </citation>
    <scope>NUCLEOTIDE SEQUENCE [LARGE SCALE GENOMIC DNA]</scope>
    <source>
        <strain evidence="2 3">IBC0246</strain>
    </source>
</reference>
<protein>
    <submittedName>
        <fullName evidence="2">Uncharacterized protein</fullName>
    </submittedName>
</protein>
<gene>
    <name evidence="2" type="ORF">CC85DRAFT_139334</name>
</gene>
<dbReference type="AlphaFoldDB" id="A0A0J0XIB1"/>
<evidence type="ECO:0000256" key="1">
    <source>
        <dbReference type="SAM" id="MobiDB-lite"/>
    </source>
</evidence>
<name>A0A0J0XIB1_9TREE</name>
<dbReference type="EMBL" id="KQ087227">
    <property type="protein sequence ID" value="KLT40865.1"/>
    <property type="molecule type" value="Genomic_DNA"/>
</dbReference>
<feature type="region of interest" description="Disordered" evidence="1">
    <location>
        <begin position="1"/>
        <end position="20"/>
    </location>
</feature>
<sequence length="139" mass="15402">MQSSHLRSPPYIRRPQEQPRNCYQSRMQSSHVVVPRGYLVYGSGESGNSTALASRGRGMRLNDGGVMDACMHSTREVIARSRRLAAFRSAYLDTSPGAKKSAIIVPSCMHAICQASADAYAPLRPQWIWLVGWLVAHGW</sequence>
<dbReference type="RefSeq" id="XP_018277356.1">
    <property type="nucleotide sequence ID" value="XM_018419515.1"/>
</dbReference>
<keyword evidence="3" id="KW-1185">Reference proteome</keyword>